<protein>
    <submittedName>
        <fullName evidence="8">PLP-dependent aminotransferase family protein</fullName>
    </submittedName>
</protein>
<keyword evidence="8" id="KW-0032">Aminotransferase</keyword>
<evidence type="ECO:0000256" key="6">
    <source>
        <dbReference type="SAM" id="MobiDB-lite"/>
    </source>
</evidence>
<keyword evidence="4" id="KW-0238">DNA-binding</keyword>
<dbReference type="GeneID" id="300116660"/>
<dbReference type="PANTHER" id="PTHR46577:SF1">
    <property type="entry name" value="HTH-TYPE TRANSCRIPTIONAL REGULATORY PROTEIN GABR"/>
    <property type="match status" value="1"/>
</dbReference>
<feature type="region of interest" description="Disordered" evidence="6">
    <location>
        <begin position="79"/>
        <end position="119"/>
    </location>
</feature>
<dbReference type="PROSITE" id="PS50949">
    <property type="entry name" value="HTH_GNTR"/>
    <property type="match status" value="1"/>
</dbReference>
<keyword evidence="2" id="KW-0663">Pyridoxal phosphate</keyword>
<reference evidence="8 9" key="1">
    <citation type="submission" date="2018-08" db="EMBL/GenBank/DDBJ databases">
        <authorList>
            <person name="Ferrada E.E."/>
            <person name="Latorre B.A."/>
        </authorList>
    </citation>
    <scope>NUCLEOTIDE SEQUENCE [LARGE SCALE GENOMIC DNA]</scope>
    <source>
        <strain evidence="8 9">VK-A60T</strain>
    </source>
</reference>
<dbReference type="EMBL" id="CP031742">
    <property type="protein sequence ID" value="AXQ56860.1"/>
    <property type="molecule type" value="Genomic_DNA"/>
</dbReference>
<dbReference type="InterPro" id="IPR000524">
    <property type="entry name" value="Tscrpt_reg_HTH_GntR"/>
</dbReference>
<evidence type="ECO:0000256" key="4">
    <source>
        <dbReference type="ARBA" id="ARBA00023125"/>
    </source>
</evidence>
<dbReference type="RefSeq" id="WP_117350031.1">
    <property type="nucleotide sequence ID" value="NZ_CP031742.1"/>
</dbReference>
<gene>
    <name evidence="8" type="ORF">D0C37_21155</name>
</gene>
<dbReference type="InterPro" id="IPR036390">
    <property type="entry name" value="WH_DNA-bd_sf"/>
</dbReference>
<dbReference type="Pfam" id="PF00155">
    <property type="entry name" value="Aminotran_1_2"/>
    <property type="match status" value="1"/>
</dbReference>
<sequence length="475" mass="50649">MTESWANLGIDLHLEPAGPGLRKGLTDALREAVRSGRLAPGTRLPSSRTLARDLGIARNTVADAYADLVAEGHLTARQGSGTRVAEQAGPASSVQRRQRPVRVPERVGPAHDLTPGTPDLSAFPRAAWLKAARRALTNAPNDAFGYGDPRGRPELRAALAEYLARVRGVAADPERIVVCAGVAHGLKLVTEVLAARAGHGGRQGPGTVAVETYGLRFHREWLEAEGVGTVPLPFDAEGADPAGLGGERAVLLTPTHQFPMGGTLSAARRAAVVDWARRTGGLILEDDYDGEFRHDRRPVGALQGLAPDRVVYFGTASKALAPGLRLGWLVLPPGLVDEVLAVKGYADSCGAPDQLTLAEFLTSGAYDRQVRLMRLRYRRRRDEMVATLARRAPSVRVGGIAAGLHAVLLLPPGTESEVLRAAAWHGLEVQGLSWFRHPEAGTAGRPVPEGLVIGYGRPPDHAWQSALETLCRCLP</sequence>
<organism evidence="8 9">
    <name type="scientific">Streptomyces koyangensis</name>
    <dbReference type="NCBI Taxonomy" id="188770"/>
    <lineage>
        <taxon>Bacteria</taxon>
        <taxon>Bacillati</taxon>
        <taxon>Actinomycetota</taxon>
        <taxon>Actinomycetes</taxon>
        <taxon>Kitasatosporales</taxon>
        <taxon>Streptomycetaceae</taxon>
        <taxon>Streptomyces</taxon>
        <taxon>Streptomyces aurantiacus group</taxon>
    </lineage>
</organism>
<feature type="domain" description="HTH gntR-type" evidence="7">
    <location>
        <begin position="19"/>
        <end position="87"/>
    </location>
</feature>
<dbReference type="CDD" id="cd00609">
    <property type="entry name" value="AAT_like"/>
    <property type="match status" value="1"/>
</dbReference>
<dbReference type="PRINTS" id="PR00035">
    <property type="entry name" value="HTHGNTR"/>
</dbReference>
<keyword evidence="5" id="KW-0804">Transcription</keyword>
<evidence type="ECO:0000259" key="7">
    <source>
        <dbReference type="PROSITE" id="PS50949"/>
    </source>
</evidence>
<dbReference type="SUPFAM" id="SSF46785">
    <property type="entry name" value="Winged helix' DNA-binding domain"/>
    <property type="match status" value="1"/>
</dbReference>
<accession>A0A385DFX0</accession>
<dbReference type="SUPFAM" id="SSF53383">
    <property type="entry name" value="PLP-dependent transferases"/>
    <property type="match status" value="1"/>
</dbReference>
<keyword evidence="3" id="KW-0805">Transcription regulation</keyword>
<dbReference type="GO" id="GO:0003700">
    <property type="term" value="F:DNA-binding transcription factor activity"/>
    <property type="evidence" value="ECO:0007669"/>
    <property type="project" value="InterPro"/>
</dbReference>
<evidence type="ECO:0000313" key="8">
    <source>
        <dbReference type="EMBL" id="AXQ56860.1"/>
    </source>
</evidence>
<proteinExistence type="inferred from homology"/>
<dbReference type="GO" id="GO:0008483">
    <property type="term" value="F:transaminase activity"/>
    <property type="evidence" value="ECO:0007669"/>
    <property type="project" value="UniProtKB-KW"/>
</dbReference>
<dbReference type="InterPro" id="IPR036388">
    <property type="entry name" value="WH-like_DNA-bd_sf"/>
</dbReference>
<dbReference type="PANTHER" id="PTHR46577">
    <property type="entry name" value="HTH-TYPE TRANSCRIPTIONAL REGULATORY PROTEIN GABR"/>
    <property type="match status" value="1"/>
</dbReference>
<dbReference type="Pfam" id="PF00392">
    <property type="entry name" value="GntR"/>
    <property type="match status" value="1"/>
</dbReference>
<dbReference type="InterPro" id="IPR004839">
    <property type="entry name" value="Aminotransferase_I/II_large"/>
</dbReference>
<evidence type="ECO:0000256" key="1">
    <source>
        <dbReference type="ARBA" id="ARBA00005384"/>
    </source>
</evidence>
<dbReference type="AlphaFoldDB" id="A0A385DFX0"/>
<name>A0A385DFX0_9ACTN</name>
<dbReference type="GO" id="GO:0003677">
    <property type="term" value="F:DNA binding"/>
    <property type="evidence" value="ECO:0007669"/>
    <property type="project" value="UniProtKB-KW"/>
</dbReference>
<evidence type="ECO:0000256" key="3">
    <source>
        <dbReference type="ARBA" id="ARBA00023015"/>
    </source>
</evidence>
<dbReference type="Gene3D" id="1.10.10.10">
    <property type="entry name" value="Winged helix-like DNA-binding domain superfamily/Winged helix DNA-binding domain"/>
    <property type="match status" value="1"/>
</dbReference>
<dbReference type="InterPro" id="IPR015424">
    <property type="entry name" value="PyrdxlP-dep_Trfase"/>
</dbReference>
<dbReference type="GO" id="GO:0030170">
    <property type="term" value="F:pyridoxal phosphate binding"/>
    <property type="evidence" value="ECO:0007669"/>
    <property type="project" value="InterPro"/>
</dbReference>
<evidence type="ECO:0000313" key="9">
    <source>
        <dbReference type="Proteomes" id="UP000259636"/>
    </source>
</evidence>
<dbReference type="InterPro" id="IPR051446">
    <property type="entry name" value="HTH_trans_reg/aminotransferase"/>
</dbReference>
<dbReference type="CDD" id="cd07377">
    <property type="entry name" value="WHTH_GntR"/>
    <property type="match status" value="1"/>
</dbReference>
<dbReference type="InterPro" id="IPR015421">
    <property type="entry name" value="PyrdxlP-dep_Trfase_major"/>
</dbReference>
<dbReference type="KEGG" id="sky:D0C37_21155"/>
<keyword evidence="8" id="KW-0808">Transferase</keyword>
<dbReference type="Proteomes" id="UP000259636">
    <property type="component" value="Chromosome"/>
</dbReference>
<dbReference type="SMART" id="SM00345">
    <property type="entry name" value="HTH_GNTR"/>
    <property type="match status" value="1"/>
</dbReference>
<evidence type="ECO:0000256" key="2">
    <source>
        <dbReference type="ARBA" id="ARBA00022898"/>
    </source>
</evidence>
<comment type="similarity">
    <text evidence="1">In the C-terminal section; belongs to the class-I pyridoxal-phosphate-dependent aminotransferase family.</text>
</comment>
<evidence type="ECO:0000256" key="5">
    <source>
        <dbReference type="ARBA" id="ARBA00023163"/>
    </source>
</evidence>
<dbReference type="Gene3D" id="3.40.640.10">
    <property type="entry name" value="Type I PLP-dependent aspartate aminotransferase-like (Major domain)"/>
    <property type="match status" value="1"/>
</dbReference>